<evidence type="ECO:0000256" key="7">
    <source>
        <dbReference type="ARBA" id="ARBA00023176"/>
    </source>
</evidence>
<evidence type="ECO:0000259" key="9">
    <source>
        <dbReference type="PROSITE" id="PS50942"/>
    </source>
</evidence>
<dbReference type="InterPro" id="IPR048050">
    <property type="entry name" value="ANTH_N_plant"/>
</dbReference>
<dbReference type="SUPFAM" id="SSF48464">
    <property type="entry name" value="ENTH/VHS domain"/>
    <property type="match status" value="1"/>
</dbReference>
<sequence>MSSSTIRKALGAVKDQTSIGLAKVTSNIAPELDVLIVKATSHDDEPAEERHIREILHLTSGSRAHVAAAVAGCSRRLSRTRDYVVALKSLMLVHRLLADGDPSFHRELLHATRRGTRLLNLSDFRDEAHSGSWDHSAFVRTYALYLDQRLEFFLHERKQGSGSNASSSAKWPVTA</sequence>
<dbReference type="GO" id="GO:0005543">
    <property type="term" value="F:phospholipid binding"/>
    <property type="evidence" value="ECO:0007669"/>
    <property type="project" value="InterPro"/>
</dbReference>
<dbReference type="GO" id="GO:0005794">
    <property type="term" value="C:Golgi apparatus"/>
    <property type="evidence" value="ECO:0007669"/>
    <property type="project" value="UniProtKB-SubCell"/>
</dbReference>
<dbReference type="SMART" id="SM00273">
    <property type="entry name" value="ENTH"/>
    <property type="match status" value="1"/>
</dbReference>
<dbReference type="PROSITE" id="PS50942">
    <property type="entry name" value="ENTH"/>
    <property type="match status" value="1"/>
</dbReference>
<dbReference type="InterPro" id="IPR045192">
    <property type="entry name" value="AP180-like"/>
</dbReference>
<dbReference type="FunFam" id="1.25.40.90:FF:000019">
    <property type="entry name" value="Clathrin coat assembly protein"/>
    <property type="match status" value="1"/>
</dbReference>
<dbReference type="PANTHER" id="PTHR22951:SF13">
    <property type="entry name" value="ASSEMBLY PROTEIN, PUTATIVE, EXPRESSED-RELATED"/>
    <property type="match status" value="1"/>
</dbReference>
<reference evidence="10" key="2">
    <citation type="submission" date="2008-12" db="EMBL/GenBank/DDBJ databases">
        <title>Improved gene annotation of the rice (Oryza sativa) genomes.</title>
        <authorList>
            <person name="Wang J."/>
            <person name="Li R."/>
            <person name="Fan W."/>
            <person name="Huang Q."/>
            <person name="Zhang J."/>
            <person name="Zhou Y."/>
            <person name="Hu Y."/>
            <person name="Zi S."/>
            <person name="Li J."/>
            <person name="Ni P."/>
            <person name="Zheng H."/>
            <person name="Zhang Y."/>
            <person name="Zhao M."/>
            <person name="Hao Q."/>
            <person name="McDermott J."/>
            <person name="Samudrala R."/>
            <person name="Kristiansen K."/>
            <person name="Wong G.K.-S."/>
        </authorList>
    </citation>
    <scope>NUCLEOTIDE SEQUENCE</scope>
</reference>
<evidence type="ECO:0000256" key="8">
    <source>
        <dbReference type="ARBA" id="ARBA00023329"/>
    </source>
</evidence>
<evidence type="ECO:0000256" key="2">
    <source>
        <dbReference type="ARBA" id="ARBA00004555"/>
    </source>
</evidence>
<dbReference type="Proteomes" id="UP000007752">
    <property type="component" value="Chromosome 3"/>
</dbReference>
<name>B9F7B0_ORYSJ</name>
<evidence type="ECO:0000256" key="4">
    <source>
        <dbReference type="ARBA" id="ARBA00022583"/>
    </source>
</evidence>
<feature type="domain" description="ENTH" evidence="9">
    <location>
        <begin position="24"/>
        <end position="160"/>
    </location>
</feature>
<keyword evidence="6" id="KW-0472">Membrane</keyword>
<keyword evidence="7" id="KW-0168">Coated pit</keyword>
<dbReference type="GO" id="GO:0072583">
    <property type="term" value="P:clathrin-dependent endocytosis"/>
    <property type="evidence" value="ECO:0007669"/>
    <property type="project" value="InterPro"/>
</dbReference>
<dbReference type="EMBL" id="CM000140">
    <property type="protein sequence ID" value="EEE58790.1"/>
    <property type="molecule type" value="Genomic_DNA"/>
</dbReference>
<dbReference type="CDD" id="cd16987">
    <property type="entry name" value="ANTH_N_AP180_plant"/>
    <property type="match status" value="1"/>
</dbReference>
<accession>B9F7B0</accession>
<keyword evidence="5" id="KW-0333">Golgi apparatus</keyword>
<reference evidence="10" key="1">
    <citation type="journal article" date="2005" name="PLoS Biol.">
        <title>The genomes of Oryza sativa: a history of duplications.</title>
        <authorList>
            <person name="Yu J."/>
            <person name="Wang J."/>
            <person name="Lin W."/>
            <person name="Li S."/>
            <person name="Li H."/>
            <person name="Zhou J."/>
            <person name="Ni P."/>
            <person name="Dong W."/>
            <person name="Hu S."/>
            <person name="Zeng C."/>
            <person name="Zhang J."/>
            <person name="Zhang Y."/>
            <person name="Li R."/>
            <person name="Xu Z."/>
            <person name="Li S."/>
            <person name="Li X."/>
            <person name="Zheng H."/>
            <person name="Cong L."/>
            <person name="Lin L."/>
            <person name="Yin J."/>
            <person name="Geng J."/>
            <person name="Li G."/>
            <person name="Shi J."/>
            <person name="Liu J."/>
            <person name="Lv H."/>
            <person name="Li J."/>
            <person name="Wang J."/>
            <person name="Deng Y."/>
            <person name="Ran L."/>
            <person name="Shi X."/>
            <person name="Wang X."/>
            <person name="Wu Q."/>
            <person name="Li C."/>
            <person name="Ren X."/>
            <person name="Wang J."/>
            <person name="Wang X."/>
            <person name="Li D."/>
            <person name="Liu D."/>
            <person name="Zhang X."/>
            <person name="Ji Z."/>
            <person name="Zhao W."/>
            <person name="Sun Y."/>
            <person name="Zhang Z."/>
            <person name="Bao J."/>
            <person name="Han Y."/>
            <person name="Dong L."/>
            <person name="Ji J."/>
            <person name="Chen P."/>
            <person name="Wu S."/>
            <person name="Liu J."/>
            <person name="Xiao Y."/>
            <person name="Bu D."/>
            <person name="Tan J."/>
            <person name="Yang L."/>
            <person name="Ye C."/>
            <person name="Zhang J."/>
            <person name="Xu J."/>
            <person name="Zhou Y."/>
            <person name="Yu Y."/>
            <person name="Zhang B."/>
            <person name="Zhuang S."/>
            <person name="Wei H."/>
            <person name="Liu B."/>
            <person name="Lei M."/>
            <person name="Yu H."/>
            <person name="Li Y."/>
            <person name="Xu H."/>
            <person name="Wei S."/>
            <person name="He X."/>
            <person name="Fang L."/>
            <person name="Zhang Z."/>
            <person name="Zhang Y."/>
            <person name="Huang X."/>
            <person name="Su Z."/>
            <person name="Tong W."/>
            <person name="Li J."/>
            <person name="Tong Z."/>
            <person name="Li S."/>
            <person name="Ye J."/>
            <person name="Wang L."/>
            <person name="Fang L."/>
            <person name="Lei T."/>
            <person name="Chen C."/>
            <person name="Chen H."/>
            <person name="Xu Z."/>
            <person name="Li H."/>
            <person name="Huang H."/>
            <person name="Zhang F."/>
            <person name="Xu H."/>
            <person name="Li N."/>
            <person name="Zhao C."/>
            <person name="Li S."/>
            <person name="Dong L."/>
            <person name="Huang Y."/>
            <person name="Li L."/>
            <person name="Xi Y."/>
            <person name="Qi Q."/>
            <person name="Li W."/>
            <person name="Zhang B."/>
            <person name="Hu W."/>
            <person name="Zhang Y."/>
            <person name="Tian X."/>
            <person name="Jiao Y."/>
            <person name="Liang X."/>
            <person name="Jin J."/>
            <person name="Gao L."/>
            <person name="Zheng W."/>
            <person name="Hao B."/>
            <person name="Liu S."/>
            <person name="Wang W."/>
            <person name="Yuan L."/>
            <person name="Cao M."/>
            <person name="McDermott J."/>
            <person name="Samudrala R."/>
            <person name="Wang J."/>
            <person name="Wong G.K."/>
            <person name="Yang H."/>
        </authorList>
    </citation>
    <scope>NUCLEOTIDE SEQUENCE [LARGE SCALE GENOMIC DNA]</scope>
</reference>
<dbReference type="GO" id="GO:0030136">
    <property type="term" value="C:clathrin-coated vesicle"/>
    <property type="evidence" value="ECO:0007669"/>
    <property type="project" value="UniProtKB-SubCell"/>
</dbReference>
<evidence type="ECO:0000313" key="10">
    <source>
        <dbReference type="EMBL" id="EEE58790.1"/>
    </source>
</evidence>
<keyword evidence="4" id="KW-0254">Endocytosis</keyword>
<evidence type="ECO:0000256" key="5">
    <source>
        <dbReference type="ARBA" id="ARBA00023034"/>
    </source>
</evidence>
<protein>
    <recommendedName>
        <fullName evidence="9">ENTH domain-containing protein</fullName>
    </recommendedName>
</protein>
<evidence type="ECO:0000256" key="3">
    <source>
        <dbReference type="ARBA" id="ARBA00004600"/>
    </source>
</evidence>
<gene>
    <name evidence="10" type="ORF">OsJ_10325</name>
</gene>
<proteinExistence type="predicted"/>
<dbReference type="GO" id="GO:0048268">
    <property type="term" value="P:clathrin coat assembly"/>
    <property type="evidence" value="ECO:0007669"/>
    <property type="project" value="InterPro"/>
</dbReference>
<dbReference type="InterPro" id="IPR011417">
    <property type="entry name" value="ANTH_dom"/>
</dbReference>
<comment type="subcellular location">
    <subcellularLocation>
        <location evidence="1">Cytoplasmic vesicle</location>
        <location evidence="1">Clathrin-coated vesicle</location>
    </subcellularLocation>
    <subcellularLocation>
        <location evidence="2">Golgi apparatus</location>
    </subcellularLocation>
    <subcellularLocation>
        <location evidence="3">Membrane</location>
        <location evidence="3">Clathrin-coated pit</location>
    </subcellularLocation>
</comment>
<dbReference type="Pfam" id="PF07651">
    <property type="entry name" value="ANTH"/>
    <property type="match status" value="1"/>
</dbReference>
<dbReference type="PANTHER" id="PTHR22951">
    <property type="entry name" value="CLATHRIN ASSEMBLY PROTEIN"/>
    <property type="match status" value="1"/>
</dbReference>
<dbReference type="AlphaFoldDB" id="B9F7B0"/>
<dbReference type="InterPro" id="IPR013809">
    <property type="entry name" value="ENTH"/>
</dbReference>
<keyword evidence="8" id="KW-0968">Cytoplasmic vesicle</keyword>
<evidence type="ECO:0000256" key="6">
    <source>
        <dbReference type="ARBA" id="ARBA00023136"/>
    </source>
</evidence>
<dbReference type="GO" id="GO:0005905">
    <property type="term" value="C:clathrin-coated pit"/>
    <property type="evidence" value="ECO:0007669"/>
    <property type="project" value="UniProtKB-SubCell"/>
</dbReference>
<evidence type="ECO:0000256" key="1">
    <source>
        <dbReference type="ARBA" id="ARBA00004132"/>
    </source>
</evidence>
<dbReference type="Gene3D" id="1.25.40.90">
    <property type="match status" value="1"/>
</dbReference>
<organism evidence="10">
    <name type="scientific">Oryza sativa subsp. japonica</name>
    <name type="common">Rice</name>
    <dbReference type="NCBI Taxonomy" id="39947"/>
    <lineage>
        <taxon>Eukaryota</taxon>
        <taxon>Viridiplantae</taxon>
        <taxon>Streptophyta</taxon>
        <taxon>Embryophyta</taxon>
        <taxon>Tracheophyta</taxon>
        <taxon>Spermatophyta</taxon>
        <taxon>Magnoliopsida</taxon>
        <taxon>Liliopsida</taxon>
        <taxon>Poales</taxon>
        <taxon>Poaceae</taxon>
        <taxon>BOP clade</taxon>
        <taxon>Oryzoideae</taxon>
        <taxon>Oryzeae</taxon>
        <taxon>Oryzinae</taxon>
        <taxon>Oryza</taxon>
        <taxon>Oryza sativa</taxon>
    </lineage>
</organism>
<dbReference type="InterPro" id="IPR008942">
    <property type="entry name" value="ENTH_VHS"/>
</dbReference>